<comment type="caution">
    <text evidence="1">The sequence shown here is derived from an EMBL/GenBank/DDBJ whole genome shotgun (WGS) entry which is preliminary data.</text>
</comment>
<protein>
    <submittedName>
        <fullName evidence="1">1060_t:CDS:1</fullName>
    </submittedName>
</protein>
<name>A0ACA9PCN2_9GLOM</name>
<gene>
    <name evidence="1" type="ORF">ACOLOM_LOCUS10144</name>
</gene>
<evidence type="ECO:0000313" key="1">
    <source>
        <dbReference type="EMBL" id="CAG8698734.1"/>
    </source>
</evidence>
<dbReference type="EMBL" id="CAJVPT010031667">
    <property type="protein sequence ID" value="CAG8698734.1"/>
    <property type="molecule type" value="Genomic_DNA"/>
</dbReference>
<sequence length="232" mass="26323">MSTKGSSHRTFSSSPEHEDTCSDTSSAPSPFTRVPQSDSSDEASGPNLHPHLPSDDPKLTSEAPVSSLYLDLKFSTVGELYSRLTYFPLHELRSWFTSYSWTPEGPRNAKSSYLTPLTNLFIHHLRDLECMDIRDLVLRLRHSSVPLASNLDGLIYQNLQLAFPPTLLSRLLYVSRLNELHNQRAQRQEDRNLSCNELIAERQHIINDWPQLIPQDTILQCCSDYAAATNIK</sequence>
<organism evidence="1 2">
    <name type="scientific">Acaulospora colombiana</name>
    <dbReference type="NCBI Taxonomy" id="27376"/>
    <lineage>
        <taxon>Eukaryota</taxon>
        <taxon>Fungi</taxon>
        <taxon>Fungi incertae sedis</taxon>
        <taxon>Mucoromycota</taxon>
        <taxon>Glomeromycotina</taxon>
        <taxon>Glomeromycetes</taxon>
        <taxon>Diversisporales</taxon>
        <taxon>Acaulosporaceae</taxon>
        <taxon>Acaulospora</taxon>
    </lineage>
</organism>
<dbReference type="Proteomes" id="UP000789525">
    <property type="component" value="Unassembled WGS sequence"/>
</dbReference>
<accession>A0ACA9PCN2</accession>
<feature type="non-terminal residue" evidence="1">
    <location>
        <position position="232"/>
    </location>
</feature>
<reference evidence="1" key="1">
    <citation type="submission" date="2021-06" db="EMBL/GenBank/DDBJ databases">
        <authorList>
            <person name="Kallberg Y."/>
            <person name="Tangrot J."/>
            <person name="Rosling A."/>
        </authorList>
    </citation>
    <scope>NUCLEOTIDE SEQUENCE</scope>
    <source>
        <strain evidence="1">CL356</strain>
    </source>
</reference>
<evidence type="ECO:0000313" key="2">
    <source>
        <dbReference type="Proteomes" id="UP000789525"/>
    </source>
</evidence>
<proteinExistence type="predicted"/>
<keyword evidence="2" id="KW-1185">Reference proteome</keyword>